<gene>
    <name evidence="1" type="ORF">DM860_017038</name>
</gene>
<comment type="caution">
    <text evidence="1">The sequence shown here is derived from an EMBL/GenBank/DDBJ whole genome shotgun (WGS) entry which is preliminary data.</text>
</comment>
<sequence length="101" mass="11031">MPGTVQNTRQDDDPAVTNSSFSAALWAFLESIPTTPASASEKAMVINTSTTFERMTSFARLKRKNGKSLNVLVAAAYLKAYLKISFGDIIFTNGLDCFDQN</sequence>
<dbReference type="Proteomes" id="UP000249390">
    <property type="component" value="Unassembled WGS sequence"/>
</dbReference>
<dbReference type="AlphaFoldDB" id="A0A328DMU1"/>
<protein>
    <submittedName>
        <fullName evidence="1">Uncharacterized protein</fullName>
    </submittedName>
</protein>
<proteinExistence type="predicted"/>
<evidence type="ECO:0000313" key="2">
    <source>
        <dbReference type="Proteomes" id="UP000249390"/>
    </source>
</evidence>
<reference evidence="1 2" key="1">
    <citation type="submission" date="2018-06" db="EMBL/GenBank/DDBJ databases">
        <title>The Genome of Cuscuta australis (Dodder) Provides Insight into the Evolution of Plant Parasitism.</title>
        <authorList>
            <person name="Liu H."/>
        </authorList>
    </citation>
    <scope>NUCLEOTIDE SEQUENCE [LARGE SCALE GENOMIC DNA]</scope>
    <source>
        <strain evidence="2">cv. Yunnan</strain>
        <tissue evidence="1">Vines</tissue>
    </source>
</reference>
<keyword evidence="2" id="KW-1185">Reference proteome</keyword>
<evidence type="ECO:0000313" key="1">
    <source>
        <dbReference type="EMBL" id="RAL46997.1"/>
    </source>
</evidence>
<dbReference type="EMBL" id="NQVE01000119">
    <property type="protein sequence ID" value="RAL46997.1"/>
    <property type="molecule type" value="Genomic_DNA"/>
</dbReference>
<accession>A0A328DMU1</accession>
<organism evidence="1 2">
    <name type="scientific">Cuscuta australis</name>
    <dbReference type="NCBI Taxonomy" id="267555"/>
    <lineage>
        <taxon>Eukaryota</taxon>
        <taxon>Viridiplantae</taxon>
        <taxon>Streptophyta</taxon>
        <taxon>Embryophyta</taxon>
        <taxon>Tracheophyta</taxon>
        <taxon>Spermatophyta</taxon>
        <taxon>Magnoliopsida</taxon>
        <taxon>eudicotyledons</taxon>
        <taxon>Gunneridae</taxon>
        <taxon>Pentapetalae</taxon>
        <taxon>asterids</taxon>
        <taxon>lamiids</taxon>
        <taxon>Solanales</taxon>
        <taxon>Convolvulaceae</taxon>
        <taxon>Cuscuteae</taxon>
        <taxon>Cuscuta</taxon>
        <taxon>Cuscuta subgen. Grammica</taxon>
        <taxon>Cuscuta sect. Cleistogrammica</taxon>
    </lineage>
</organism>
<name>A0A328DMU1_9ASTE</name>